<dbReference type="GO" id="GO:0071044">
    <property type="term" value="P:histone mRNA catabolic process"/>
    <property type="evidence" value="ECO:0007669"/>
    <property type="project" value="TreeGrafter"/>
</dbReference>
<dbReference type="InterPro" id="IPR010997">
    <property type="entry name" value="HRDC-like_sf"/>
</dbReference>
<evidence type="ECO:0000256" key="3">
    <source>
        <dbReference type="ARBA" id="ARBA00022722"/>
    </source>
</evidence>
<evidence type="ECO:0000313" key="12">
    <source>
        <dbReference type="Proteomes" id="UP000236161"/>
    </source>
</evidence>
<dbReference type="FunFam" id="3.30.420.10:FF:000065">
    <property type="entry name" value="Protein RRP6-like 2 isoform A"/>
    <property type="match status" value="1"/>
</dbReference>
<sequence length="891" mass="99998">METGLPPAESVEQKAEALRTLISGPLSSSASRLLSRSRGIPSGTDFHFYNNFDEFKNPVREIAAKAESSLRAMASSSSLWGSKKSPPLPDDLDDAYDWLVNLNDDLLEKFGISMDEFRSSREKQEENGRTVVDSGGGFQLVCGKKKRQSFMHNLERDEGLSASSGIKMASRDKKTTAAPSKVPFHLRNIPRPQNEFNILVNNKNQPFEHVWLERSEDGSFVHPLEKLSVIDFVDRNIKEDEIVKPLPLDSTPFKLVEGVKELKEVVAKLRAASEFAVDLEHNQYRSFLGLTCLMQISTRDEDFILDTLKLRVHIGPYLREVFKDPTKRKVMHGADHDILWLQRDFGIYVCNLFDTGQASRLLQLERNSLKHLLHHFCDVQANKEYQNADWRLRPLPDEMIKYAREDTHYLLHIYDLMRCKLLSVSSDENDLLLEVYQRSSDICMQLYEKELLTDTSYLRIYGLSDADFNAKQLAIVAALCEWRDMVGREEDESTGYILPNKALLKIASAMPISSGGLRHLVKSKYQYVERNLNVVVNIIRNAMANSYAFESVAEDLRMVRNEASAMQNSELNQRSELVARTSDIMDVANAEIEDRSNLHLIQKTEHVAVSASAVDSTAIPATASVGRYKEVDEIQRNSLLKTTFLSNNSNAGRTVKEGSVGGSVQVMKKPACSFGALFGNSSRRKTNTLEENGTEQVKLQNKVEQIKASVTLPFYAFSSSLNPSEPIPVEHAEPPPPVQSPEQPSKRTPFEEIVPLESRSDGSESPGGSPMNIEGQALLSDLSSGFEQCFQSISEIRSSRTNRRPPQEPQQNPQVIPFDYTAARKTVKFGEDGEEDGGEDGESRMDLSKSRGPSKGAVSSKSNGERLERGRQPLRRQAFPPSGNRSTTYRC</sequence>
<dbReference type="STRING" id="1088818.A0A2I0AQM2"/>
<dbReference type="PANTHER" id="PTHR12124:SF47">
    <property type="entry name" value="EXOSOME COMPONENT 10"/>
    <property type="match status" value="1"/>
</dbReference>
<dbReference type="EC" id="3.1.13.-" evidence="11"/>
<keyword evidence="2" id="KW-0698">rRNA processing</keyword>
<dbReference type="GO" id="GO:0000176">
    <property type="term" value="C:nuclear exosome (RNase complex)"/>
    <property type="evidence" value="ECO:0007669"/>
    <property type="project" value="InterPro"/>
</dbReference>
<dbReference type="InterPro" id="IPR012337">
    <property type="entry name" value="RNaseH-like_sf"/>
</dbReference>
<keyword evidence="5" id="KW-0271">Exosome</keyword>
<dbReference type="PANTHER" id="PTHR12124">
    <property type="entry name" value="POLYMYOSITIS/SCLERODERMA AUTOANTIGEN-RELATED"/>
    <property type="match status" value="1"/>
</dbReference>
<dbReference type="GO" id="GO:0071037">
    <property type="term" value="P:nuclear polyadenylation-dependent snRNA catabolic process"/>
    <property type="evidence" value="ECO:0007669"/>
    <property type="project" value="TreeGrafter"/>
</dbReference>
<proteinExistence type="inferred from homology"/>
<keyword evidence="12" id="KW-1185">Reference proteome</keyword>
<dbReference type="GO" id="GO:0080188">
    <property type="term" value="P:gene silencing by siRNA-directed DNA methylation"/>
    <property type="evidence" value="ECO:0007669"/>
    <property type="project" value="UniProtKB-ARBA"/>
</dbReference>
<dbReference type="CDD" id="cd06147">
    <property type="entry name" value="Rrp6p_like_exo"/>
    <property type="match status" value="1"/>
</dbReference>
<dbReference type="InterPro" id="IPR002562">
    <property type="entry name" value="3'-5'_exonuclease_dom"/>
</dbReference>
<evidence type="ECO:0000256" key="2">
    <source>
        <dbReference type="ARBA" id="ARBA00022552"/>
    </source>
</evidence>
<keyword evidence="4 11" id="KW-0378">Hydrolase</keyword>
<dbReference type="InterPro" id="IPR012588">
    <property type="entry name" value="Exosome-assoc_fac_Rrp6_N"/>
</dbReference>
<accession>A0A2I0AQM2</accession>
<dbReference type="FunFam" id="1.10.150.80:FF:000001">
    <property type="entry name" value="Putative exosome component 10"/>
    <property type="match status" value="1"/>
</dbReference>
<dbReference type="GO" id="GO:0071051">
    <property type="term" value="P:poly(A)-dependent snoRNA 3'-end processing"/>
    <property type="evidence" value="ECO:0007669"/>
    <property type="project" value="TreeGrafter"/>
</dbReference>
<name>A0A2I0AQM2_9ASPA</name>
<evidence type="ECO:0000313" key="11">
    <source>
        <dbReference type="EMBL" id="PKA57851.1"/>
    </source>
</evidence>
<evidence type="ECO:0000256" key="9">
    <source>
        <dbReference type="SAM" id="MobiDB-lite"/>
    </source>
</evidence>
<evidence type="ECO:0000256" key="4">
    <source>
        <dbReference type="ARBA" id="ARBA00022801"/>
    </source>
</evidence>
<dbReference type="GO" id="GO:0003727">
    <property type="term" value="F:single-stranded RNA binding"/>
    <property type="evidence" value="ECO:0007669"/>
    <property type="project" value="TreeGrafter"/>
</dbReference>
<feature type="domain" description="HRDC" evidence="10">
    <location>
        <begin position="469"/>
        <end position="549"/>
    </location>
</feature>
<dbReference type="GO" id="GO:0000175">
    <property type="term" value="F:3'-5'-RNA exonuclease activity"/>
    <property type="evidence" value="ECO:0007669"/>
    <property type="project" value="InterPro"/>
</dbReference>
<dbReference type="GO" id="GO:0071035">
    <property type="term" value="P:nuclear polyadenylation-dependent rRNA catabolic process"/>
    <property type="evidence" value="ECO:0007669"/>
    <property type="project" value="TreeGrafter"/>
</dbReference>
<protein>
    <submittedName>
        <fullName evidence="11">Exosome complex exonuclease RRP6</fullName>
        <ecNumber evidence="11">3.1.13.-</ecNumber>
    </submittedName>
</protein>
<dbReference type="Pfam" id="PF08066">
    <property type="entry name" value="PMC2NT"/>
    <property type="match status" value="1"/>
</dbReference>
<dbReference type="GO" id="GO:0000467">
    <property type="term" value="P:exonucleolytic trimming to generate mature 3'-end of 5.8S rRNA from tricistronic rRNA transcript (SSU-rRNA, 5.8S rRNA, LSU-rRNA)"/>
    <property type="evidence" value="ECO:0007669"/>
    <property type="project" value="InterPro"/>
</dbReference>
<dbReference type="GO" id="GO:0000166">
    <property type="term" value="F:nucleotide binding"/>
    <property type="evidence" value="ECO:0007669"/>
    <property type="project" value="InterPro"/>
</dbReference>
<feature type="region of interest" description="Disordered" evidence="9">
    <location>
        <begin position="790"/>
        <end position="891"/>
    </location>
</feature>
<comment type="subcellular location">
    <subcellularLocation>
        <location evidence="1">Nucleus</location>
    </subcellularLocation>
</comment>
<keyword evidence="7" id="KW-0539">Nucleus</keyword>
<dbReference type="SMART" id="SM00474">
    <property type="entry name" value="35EXOc"/>
    <property type="match status" value="1"/>
</dbReference>
<dbReference type="InterPro" id="IPR002121">
    <property type="entry name" value="HRDC_dom"/>
</dbReference>
<dbReference type="Gene3D" id="3.30.420.10">
    <property type="entry name" value="Ribonuclease H-like superfamily/Ribonuclease H"/>
    <property type="match status" value="1"/>
</dbReference>
<reference evidence="11 12" key="1">
    <citation type="journal article" date="2017" name="Nature">
        <title>The Apostasia genome and the evolution of orchids.</title>
        <authorList>
            <person name="Zhang G.Q."/>
            <person name="Liu K.W."/>
            <person name="Li Z."/>
            <person name="Lohaus R."/>
            <person name="Hsiao Y.Y."/>
            <person name="Niu S.C."/>
            <person name="Wang J.Y."/>
            <person name="Lin Y.C."/>
            <person name="Xu Q."/>
            <person name="Chen L.J."/>
            <person name="Yoshida K."/>
            <person name="Fujiwara S."/>
            <person name="Wang Z.W."/>
            <person name="Zhang Y.Q."/>
            <person name="Mitsuda N."/>
            <person name="Wang M."/>
            <person name="Liu G.H."/>
            <person name="Pecoraro L."/>
            <person name="Huang H.X."/>
            <person name="Xiao X.J."/>
            <person name="Lin M."/>
            <person name="Wu X.Y."/>
            <person name="Wu W.L."/>
            <person name="Chen Y.Y."/>
            <person name="Chang S.B."/>
            <person name="Sakamoto S."/>
            <person name="Ohme-Takagi M."/>
            <person name="Yagi M."/>
            <person name="Zeng S.J."/>
            <person name="Shen C.Y."/>
            <person name="Yeh C.M."/>
            <person name="Luo Y.B."/>
            <person name="Tsai W.C."/>
            <person name="Van de Peer Y."/>
            <person name="Liu Z.J."/>
        </authorList>
    </citation>
    <scope>NUCLEOTIDE SEQUENCE [LARGE SCALE GENOMIC DNA]</scope>
    <source>
        <strain evidence="12">cv. Shenzhen</strain>
        <tissue evidence="11">Stem</tissue>
    </source>
</reference>
<dbReference type="GO" id="GO:0071036">
    <property type="term" value="P:nuclear polyadenylation-dependent snoRNA catabolic process"/>
    <property type="evidence" value="ECO:0007669"/>
    <property type="project" value="TreeGrafter"/>
</dbReference>
<dbReference type="GO" id="GO:0071039">
    <property type="term" value="P:nuclear polyadenylation-dependent CUT catabolic process"/>
    <property type="evidence" value="ECO:0007669"/>
    <property type="project" value="TreeGrafter"/>
</dbReference>
<dbReference type="Proteomes" id="UP000236161">
    <property type="component" value="Unassembled WGS sequence"/>
</dbReference>
<evidence type="ECO:0000256" key="6">
    <source>
        <dbReference type="ARBA" id="ARBA00022839"/>
    </source>
</evidence>
<dbReference type="AlphaFoldDB" id="A0A2I0AQM2"/>
<comment type="similarity">
    <text evidence="8">Belongs to the exosome component 10/RRP6 family.</text>
</comment>
<gene>
    <name evidence="11" type="ORF">AXF42_Ash015229</name>
</gene>
<dbReference type="OrthoDB" id="2250022at2759"/>
<dbReference type="Pfam" id="PF01612">
    <property type="entry name" value="DNA_pol_A_exo1"/>
    <property type="match status" value="1"/>
</dbReference>
<evidence type="ECO:0000256" key="7">
    <source>
        <dbReference type="ARBA" id="ARBA00023242"/>
    </source>
</evidence>
<dbReference type="SUPFAM" id="SSF53098">
    <property type="entry name" value="Ribonuclease H-like"/>
    <property type="match status" value="1"/>
</dbReference>
<dbReference type="SUPFAM" id="SSF47819">
    <property type="entry name" value="HRDC-like"/>
    <property type="match status" value="1"/>
</dbReference>
<dbReference type="SMART" id="SM00341">
    <property type="entry name" value="HRDC"/>
    <property type="match status" value="1"/>
</dbReference>
<feature type="region of interest" description="Disordered" evidence="9">
    <location>
        <begin position="725"/>
        <end position="748"/>
    </location>
</feature>
<dbReference type="GO" id="GO:0071040">
    <property type="term" value="P:nuclear polyadenylation-dependent antisense transcript catabolic process"/>
    <property type="evidence" value="ECO:0007669"/>
    <property type="project" value="TreeGrafter"/>
</dbReference>
<dbReference type="PROSITE" id="PS50967">
    <property type="entry name" value="HRDC"/>
    <property type="match status" value="1"/>
</dbReference>
<evidence type="ECO:0000256" key="8">
    <source>
        <dbReference type="ARBA" id="ARBA00043957"/>
    </source>
</evidence>
<dbReference type="InterPro" id="IPR049559">
    <property type="entry name" value="Rrp6p-like_exo"/>
</dbReference>
<evidence type="ECO:0000259" key="10">
    <source>
        <dbReference type="PROSITE" id="PS50967"/>
    </source>
</evidence>
<dbReference type="InterPro" id="IPR045092">
    <property type="entry name" value="Rrp6-like"/>
</dbReference>
<dbReference type="Gene3D" id="1.10.150.80">
    <property type="entry name" value="HRDC domain"/>
    <property type="match status" value="1"/>
</dbReference>
<dbReference type="Pfam" id="PF00570">
    <property type="entry name" value="HRDC"/>
    <property type="match status" value="1"/>
</dbReference>
<dbReference type="GO" id="GO:0005730">
    <property type="term" value="C:nucleolus"/>
    <property type="evidence" value="ECO:0007669"/>
    <property type="project" value="UniProtKB-ARBA"/>
</dbReference>
<dbReference type="InterPro" id="IPR044876">
    <property type="entry name" value="HRDC_dom_sf"/>
</dbReference>
<keyword evidence="3" id="KW-0540">Nuclease</keyword>
<dbReference type="InterPro" id="IPR036397">
    <property type="entry name" value="RNaseH_sf"/>
</dbReference>
<dbReference type="EMBL" id="KZ451960">
    <property type="protein sequence ID" value="PKA57851.1"/>
    <property type="molecule type" value="Genomic_DNA"/>
</dbReference>
<evidence type="ECO:0000256" key="5">
    <source>
        <dbReference type="ARBA" id="ARBA00022835"/>
    </source>
</evidence>
<organism evidence="11 12">
    <name type="scientific">Apostasia shenzhenica</name>
    <dbReference type="NCBI Taxonomy" id="1088818"/>
    <lineage>
        <taxon>Eukaryota</taxon>
        <taxon>Viridiplantae</taxon>
        <taxon>Streptophyta</taxon>
        <taxon>Embryophyta</taxon>
        <taxon>Tracheophyta</taxon>
        <taxon>Spermatophyta</taxon>
        <taxon>Magnoliopsida</taxon>
        <taxon>Liliopsida</taxon>
        <taxon>Asparagales</taxon>
        <taxon>Orchidaceae</taxon>
        <taxon>Apostasioideae</taxon>
        <taxon>Apostasia</taxon>
    </lineage>
</organism>
<evidence type="ECO:0000256" key="1">
    <source>
        <dbReference type="ARBA" id="ARBA00004123"/>
    </source>
</evidence>
<dbReference type="GO" id="GO:0071038">
    <property type="term" value="P:TRAMP-dependent tRNA surveillance pathway"/>
    <property type="evidence" value="ECO:0007669"/>
    <property type="project" value="TreeGrafter"/>
</dbReference>
<keyword evidence="6 11" id="KW-0269">Exonuclease</keyword>